<feature type="domain" description="Phospholipid/glycerol acyltransferase" evidence="1">
    <location>
        <begin position="2"/>
        <end position="49"/>
    </location>
</feature>
<evidence type="ECO:0000313" key="3">
    <source>
        <dbReference type="Proteomes" id="UP000760480"/>
    </source>
</evidence>
<dbReference type="EMBL" id="SPMZ01000102">
    <property type="protein sequence ID" value="NMQ21394.1"/>
    <property type="molecule type" value="Genomic_DNA"/>
</dbReference>
<reference evidence="2 3" key="1">
    <citation type="submission" date="2019-03" db="EMBL/GenBank/DDBJ databases">
        <title>Metabolic reconstructions from genomes of highly enriched 'Candidatus Accumulibacter' and 'Candidatus Competibacter' bioreactor populations.</title>
        <authorList>
            <person name="Annavajhala M.K."/>
            <person name="Welles L."/>
            <person name="Abbas B."/>
            <person name="Sorokin D."/>
            <person name="Park H."/>
            <person name="Van Loosdrecht M."/>
            <person name="Chandran K."/>
        </authorList>
    </citation>
    <scope>NUCLEOTIDE SEQUENCE [LARGE SCALE GENOMIC DNA]</scope>
    <source>
        <strain evidence="2 3">SBR_G</strain>
    </source>
</reference>
<protein>
    <recommendedName>
        <fullName evidence="1">Phospholipid/glycerol acyltransferase domain-containing protein</fullName>
    </recommendedName>
</protein>
<dbReference type="Pfam" id="PF01553">
    <property type="entry name" value="Acyltransferase"/>
    <property type="match status" value="1"/>
</dbReference>
<name>A0ABX1TSA0_9GAMM</name>
<evidence type="ECO:0000259" key="1">
    <source>
        <dbReference type="Pfam" id="PF01553"/>
    </source>
</evidence>
<dbReference type="SUPFAM" id="SSF69593">
    <property type="entry name" value="Glycerol-3-phosphate (1)-acyltransferase"/>
    <property type="match status" value="1"/>
</dbReference>
<gene>
    <name evidence="2" type="ORF">E4P82_20620</name>
</gene>
<proteinExistence type="predicted"/>
<keyword evidence="3" id="KW-1185">Reference proteome</keyword>
<accession>A0ABX1TSA0</accession>
<organism evidence="2 3">
    <name type="scientific">Candidatus Competibacter phosphatis</name>
    <dbReference type="NCBI Taxonomy" id="221280"/>
    <lineage>
        <taxon>Bacteria</taxon>
        <taxon>Pseudomonadati</taxon>
        <taxon>Pseudomonadota</taxon>
        <taxon>Gammaproteobacteria</taxon>
        <taxon>Candidatus Competibacteraceae</taxon>
        <taxon>Candidatus Competibacter</taxon>
    </lineage>
</organism>
<comment type="caution">
    <text evidence="2">The sequence shown here is derived from an EMBL/GenBank/DDBJ whole genome shotgun (WGS) entry which is preliminary data.</text>
</comment>
<dbReference type="Proteomes" id="UP000760480">
    <property type="component" value="Unassembled WGS sequence"/>
</dbReference>
<evidence type="ECO:0000313" key="2">
    <source>
        <dbReference type="EMBL" id="NMQ21394.1"/>
    </source>
</evidence>
<sequence length="105" mass="11901">MWLPFFGWALKLLRPIAIDRRAGSSAVKQVIRQGIEHLRRGQWILIFPEVRALPPASANATAWVARCWPRAAVARFCRWPTMPGSSGRGGVFSNVRAPYRWFSVP</sequence>
<dbReference type="InterPro" id="IPR002123">
    <property type="entry name" value="Plipid/glycerol_acylTrfase"/>
</dbReference>